<dbReference type="GO" id="GO:0004693">
    <property type="term" value="F:cyclin-dependent protein serine/threonine kinase activity"/>
    <property type="evidence" value="ECO:0007669"/>
    <property type="project" value="UniProtKB-EC"/>
</dbReference>
<protein>
    <submittedName>
        <fullName evidence="2">Serine/threonine-protein kinase BUR1 )</fullName>
        <ecNumber evidence="2">2.7.11.22</ecNumber>
        <ecNumber evidence="2">2.7.11.23</ecNumber>
    </submittedName>
</protein>
<evidence type="ECO:0000256" key="1">
    <source>
        <dbReference type="SAM" id="MobiDB-lite"/>
    </source>
</evidence>
<sequence>MYRADELCGKDDLSGWITAFCVWSNKGEWKGRDLPESVPVKPEYAPIPLPLVAAQDPSAPAPATKRLDKVIPKWLRRHSKSLMPKPQEKSSENAAAAAENAAPKTASSTCPRSYDSPAYTLDGVRFFDIPVSGIPPGYCEVDVTVDDNGDELDCMMVAGHVAFSGSAAPGSAKLDTVSPEAHWFIFEKK</sequence>
<name>A0A5K1K5E7_9APHY</name>
<accession>A0A5K1K5E7</accession>
<feature type="region of interest" description="Disordered" evidence="1">
    <location>
        <begin position="78"/>
        <end position="111"/>
    </location>
</feature>
<dbReference type="EC" id="2.7.11.23" evidence="2"/>
<dbReference type="Pfam" id="PF14388">
    <property type="entry name" value="DUF4419"/>
    <property type="match status" value="1"/>
</dbReference>
<dbReference type="EMBL" id="LR729443">
    <property type="protein sequence ID" value="VWP01528.1"/>
    <property type="molecule type" value="Genomic_DNA"/>
</dbReference>
<organism evidence="2">
    <name type="scientific">Ganoderma boninense</name>
    <dbReference type="NCBI Taxonomy" id="34458"/>
    <lineage>
        <taxon>Eukaryota</taxon>
        <taxon>Fungi</taxon>
        <taxon>Dikarya</taxon>
        <taxon>Basidiomycota</taxon>
        <taxon>Agaricomycotina</taxon>
        <taxon>Agaricomycetes</taxon>
        <taxon>Polyporales</taxon>
        <taxon>Polyporaceae</taxon>
        <taxon>Ganoderma</taxon>
    </lineage>
</organism>
<dbReference type="AlphaFoldDB" id="A0A5K1K5E7"/>
<dbReference type="GO" id="GO:0008353">
    <property type="term" value="F:RNA polymerase II CTD heptapeptide repeat kinase activity"/>
    <property type="evidence" value="ECO:0007669"/>
    <property type="project" value="UniProtKB-EC"/>
</dbReference>
<dbReference type="EC" id="2.7.11.22" evidence="2"/>
<gene>
    <name evidence="2" type="primary">Q4I5U9</name>
</gene>
<keyword evidence="2" id="KW-0418">Kinase</keyword>
<dbReference type="InterPro" id="IPR025533">
    <property type="entry name" value="DUF4419"/>
</dbReference>
<feature type="compositionally biased region" description="Low complexity" evidence="1">
    <location>
        <begin position="92"/>
        <end position="102"/>
    </location>
</feature>
<keyword evidence="2" id="KW-0808">Transferase</keyword>
<evidence type="ECO:0000313" key="2">
    <source>
        <dbReference type="EMBL" id="VWP01528.1"/>
    </source>
</evidence>
<reference evidence="2" key="1">
    <citation type="submission" date="2019-10" db="EMBL/GenBank/DDBJ databases">
        <authorList>
            <person name="Nor Muhammad N."/>
        </authorList>
    </citation>
    <scope>NUCLEOTIDE SEQUENCE</scope>
</reference>
<proteinExistence type="predicted"/>